<feature type="transmembrane region" description="Helical" evidence="1">
    <location>
        <begin position="47"/>
        <end position="68"/>
    </location>
</feature>
<dbReference type="Proteomes" id="UP001165679">
    <property type="component" value="Unassembled WGS sequence"/>
</dbReference>
<gene>
    <name evidence="2" type="ORF">OL599_17140</name>
</gene>
<dbReference type="RefSeq" id="WP_264715070.1">
    <property type="nucleotide sequence ID" value="NZ_JAPDNT010000017.1"/>
</dbReference>
<keyword evidence="1" id="KW-1133">Transmembrane helix</keyword>
<keyword evidence="1" id="KW-0812">Transmembrane</keyword>
<dbReference type="AlphaFoldDB" id="A0AA42CIW0"/>
<evidence type="ECO:0000313" key="3">
    <source>
        <dbReference type="Proteomes" id="UP001165679"/>
    </source>
</evidence>
<accession>A0AA42CIW0</accession>
<dbReference type="EMBL" id="JAPDNT010000017">
    <property type="protein sequence ID" value="MCW3476300.1"/>
    <property type="molecule type" value="Genomic_DNA"/>
</dbReference>
<keyword evidence="3" id="KW-1185">Reference proteome</keyword>
<name>A0AA42CIW0_9PROT</name>
<keyword evidence="1" id="KW-0472">Membrane</keyword>
<comment type="caution">
    <text evidence="2">The sequence shown here is derived from an EMBL/GenBank/DDBJ whole genome shotgun (WGS) entry which is preliminary data.</text>
</comment>
<evidence type="ECO:0000313" key="2">
    <source>
        <dbReference type="EMBL" id="MCW3476300.1"/>
    </source>
</evidence>
<organism evidence="2 3">
    <name type="scientific">Limobrevibacterium gyesilva</name>
    <dbReference type="NCBI Taxonomy" id="2991712"/>
    <lineage>
        <taxon>Bacteria</taxon>
        <taxon>Pseudomonadati</taxon>
        <taxon>Pseudomonadota</taxon>
        <taxon>Alphaproteobacteria</taxon>
        <taxon>Acetobacterales</taxon>
        <taxon>Acetobacteraceae</taxon>
        <taxon>Limobrevibacterium</taxon>
    </lineage>
</organism>
<sequence length="82" mass="8620">MTTQKWLQRWVAVLGLITAGMLLMLSGGSALGPWVHAAVDGLADGAWGHINWLLAVGVGLIVAAGFVAQSGYHPNVHEHAHD</sequence>
<evidence type="ECO:0000256" key="1">
    <source>
        <dbReference type="SAM" id="Phobius"/>
    </source>
</evidence>
<proteinExistence type="predicted"/>
<protein>
    <submittedName>
        <fullName evidence="2">Uncharacterized protein</fullName>
    </submittedName>
</protein>
<reference evidence="2" key="2">
    <citation type="submission" date="2022-10" db="EMBL/GenBank/DDBJ databases">
        <authorList>
            <person name="Trinh H.N."/>
        </authorList>
    </citation>
    <scope>NUCLEOTIDE SEQUENCE</scope>
    <source>
        <strain evidence="2">RN2-1</strain>
    </source>
</reference>
<reference evidence="2" key="1">
    <citation type="submission" date="2022-09" db="EMBL/GenBank/DDBJ databases">
        <title>Rhodovastum sp. nov. RN2-1 isolated from soil in Seongnam, South Korea.</title>
        <authorList>
            <person name="Le N.T."/>
        </authorList>
    </citation>
    <scope>NUCLEOTIDE SEQUENCE</scope>
    <source>
        <strain evidence="2">RN2-1</strain>
    </source>
</reference>